<protein>
    <submittedName>
        <fullName evidence="1">F-box protein PP2-B10</fullName>
    </submittedName>
</protein>
<accession>A0A1D6QMI9</accession>
<organism evidence="1">
    <name type="scientific">Zea mays</name>
    <name type="common">Maize</name>
    <dbReference type="NCBI Taxonomy" id="4577"/>
    <lineage>
        <taxon>Eukaryota</taxon>
        <taxon>Viridiplantae</taxon>
        <taxon>Streptophyta</taxon>
        <taxon>Embryophyta</taxon>
        <taxon>Tracheophyta</taxon>
        <taxon>Spermatophyta</taxon>
        <taxon>Magnoliopsida</taxon>
        <taxon>Liliopsida</taxon>
        <taxon>Poales</taxon>
        <taxon>Poaceae</taxon>
        <taxon>PACMAD clade</taxon>
        <taxon>Panicoideae</taxon>
        <taxon>Andropogonodae</taxon>
        <taxon>Andropogoneae</taxon>
        <taxon>Tripsacinae</taxon>
        <taxon>Zea</taxon>
    </lineage>
</organism>
<dbReference type="ExpressionAtlas" id="A0A1D6QMI9">
    <property type="expression patterns" value="baseline and differential"/>
</dbReference>
<name>A0A1D6QMI9_MAIZE</name>
<dbReference type="CDD" id="cd22162">
    <property type="entry name" value="F-box_AtSKIP3-like"/>
    <property type="match status" value="1"/>
</dbReference>
<dbReference type="InParanoid" id="A0A1D6QMI9"/>
<dbReference type="EMBL" id="CM000780">
    <property type="protein sequence ID" value="AQK58866.1"/>
    <property type="molecule type" value="Genomic_DNA"/>
</dbReference>
<dbReference type="PANTHER" id="PTHR32278:SF51">
    <property type="entry name" value="F-BOX PROTEIN PP2-B10"/>
    <property type="match status" value="1"/>
</dbReference>
<proteinExistence type="predicted"/>
<dbReference type="SUPFAM" id="SSF81383">
    <property type="entry name" value="F-box domain"/>
    <property type="match status" value="1"/>
</dbReference>
<evidence type="ECO:0000313" key="1">
    <source>
        <dbReference type="EMBL" id="AQK58866.1"/>
    </source>
</evidence>
<dbReference type="Pfam" id="PF14299">
    <property type="entry name" value="PP2"/>
    <property type="match status" value="2"/>
</dbReference>
<gene>
    <name evidence="1" type="ORF">ZEAMMB73_Zm00001d053172</name>
</gene>
<dbReference type="InterPro" id="IPR036047">
    <property type="entry name" value="F-box-like_dom_sf"/>
</dbReference>
<dbReference type="AlphaFoldDB" id="A0A1D6QMI9"/>
<sequence length="296" mass="32527">MEGIQQLPADVLVSVISRAAAGPRDACIAATVSPAFRAAADSDTVWSRFLPADLAPLVYPTPPPRSKKELFLRLSETHALVEDGLMSAWLDRETGAKSYMIAARAMAIIWVDTPDYWRWIVREDSREAWVARFIGGGFKLASSGIRGELHGFSTCAELLAVCWLDISGCMPCRMLSGDTRYAAYLVFKMADDCFGLDSPLQEASVSVGEGGTSTAHWIRLQSYHVGDEENGVTEEGAPPRLPHERPDGWMEVELGDWYNHGGDDDLVVRASVKEARFGGNWKKGLIVQGLEIRPKN</sequence>
<dbReference type="InterPro" id="IPR025886">
    <property type="entry name" value="PP2-like"/>
</dbReference>
<reference evidence="1" key="1">
    <citation type="submission" date="2015-12" db="EMBL/GenBank/DDBJ databases">
        <title>Update maize B73 reference genome by single molecule sequencing technologies.</title>
        <authorList>
            <consortium name="Maize Genome Sequencing Project"/>
            <person name="Ware D."/>
        </authorList>
    </citation>
    <scope>NUCLEOTIDE SEQUENCE</scope>
    <source>
        <tissue evidence="1">Seedling</tissue>
    </source>
</reference>
<dbReference type="PANTHER" id="PTHR32278">
    <property type="entry name" value="F-BOX DOMAIN-CONTAINING PROTEIN"/>
    <property type="match status" value="1"/>
</dbReference>